<sequence length="40" mass="4170">MLKFAATGARLDGGGAGRYGPPASPRLSRPCKALQIQVRT</sequence>
<dbReference type="EMBL" id="NCDQ01000229">
    <property type="protein sequence ID" value="OYX01689.1"/>
    <property type="molecule type" value="Genomic_DNA"/>
</dbReference>
<protein>
    <submittedName>
        <fullName evidence="3">Uncharacterized protein</fullName>
    </submittedName>
</protein>
<organism evidence="3 4">
    <name type="scientific">Caulobacter vibrioides</name>
    <name type="common">Caulobacter crescentus</name>
    <dbReference type="NCBI Taxonomy" id="155892"/>
    <lineage>
        <taxon>Bacteria</taxon>
        <taxon>Pseudomonadati</taxon>
        <taxon>Pseudomonadota</taxon>
        <taxon>Alphaproteobacteria</taxon>
        <taxon>Caulobacterales</taxon>
        <taxon>Caulobacteraceae</taxon>
        <taxon>Caulobacter</taxon>
    </lineage>
</organism>
<evidence type="ECO:0000313" key="3">
    <source>
        <dbReference type="EMBL" id="OYX01689.1"/>
    </source>
</evidence>
<gene>
    <name evidence="3" type="ORF">B7Z12_13645</name>
    <name evidence="2" type="ORF">CA606_05295</name>
</gene>
<reference evidence="5" key="2">
    <citation type="submission" date="2017-09" db="EMBL/GenBank/DDBJ databases">
        <title>Genome evolution observed in wild isolates of Caulobacter crescentus.</title>
        <authorList>
            <person name="Ely B."/>
            <person name="Wilson K."/>
            <person name="Scott D."/>
        </authorList>
    </citation>
    <scope>NUCLEOTIDE SEQUENCE [LARGE SCALE GENOMIC DNA]</scope>
    <source>
        <strain evidence="5">CB13b1a</strain>
    </source>
</reference>
<dbReference type="AlphaFoldDB" id="A0A258D1T2"/>
<accession>A0A258D1T2</accession>
<evidence type="ECO:0000313" key="2">
    <source>
        <dbReference type="EMBL" id="ATC31814.1"/>
    </source>
</evidence>
<reference evidence="3 4" key="1">
    <citation type="submission" date="2017-03" db="EMBL/GenBank/DDBJ databases">
        <title>Lifting the veil on microbial sulfur biogeochemistry in mining wastewaters.</title>
        <authorList>
            <person name="Kantor R.S."/>
            <person name="Colenbrander Nelson T."/>
            <person name="Marshall S."/>
            <person name="Bennett D."/>
            <person name="Apte S."/>
            <person name="Camacho D."/>
            <person name="Thomas B.C."/>
            <person name="Warren L.A."/>
            <person name="Banfield J.F."/>
        </authorList>
    </citation>
    <scope>NUCLEOTIDE SEQUENCE [LARGE SCALE GENOMIC DNA]</scope>
    <source>
        <strain evidence="3">32-67-7</strain>
    </source>
</reference>
<evidence type="ECO:0000256" key="1">
    <source>
        <dbReference type="SAM" id="MobiDB-lite"/>
    </source>
</evidence>
<evidence type="ECO:0000313" key="4">
    <source>
        <dbReference type="Proteomes" id="UP000215616"/>
    </source>
</evidence>
<dbReference type="EMBL" id="CP023315">
    <property type="protein sequence ID" value="ATC31814.1"/>
    <property type="molecule type" value="Genomic_DNA"/>
</dbReference>
<proteinExistence type="predicted"/>
<feature type="region of interest" description="Disordered" evidence="1">
    <location>
        <begin position="1"/>
        <end position="28"/>
    </location>
</feature>
<reference evidence="2" key="3">
    <citation type="submission" date="2018-04" db="EMBL/GenBank/DDBJ databases">
        <title>Genome evolution observed in wild isolates of Caulobacter crescentus.</title>
        <authorList>
            <person name="Ely B."/>
            <person name="Wilson K."/>
            <person name="Scott D."/>
        </authorList>
    </citation>
    <scope>NUCLEOTIDE SEQUENCE</scope>
    <source>
        <strain evidence="2">CB13b1a</strain>
    </source>
</reference>
<dbReference type="Proteomes" id="UP000217311">
    <property type="component" value="Chromosome"/>
</dbReference>
<evidence type="ECO:0000313" key="5">
    <source>
        <dbReference type="Proteomes" id="UP000217311"/>
    </source>
</evidence>
<dbReference type="Proteomes" id="UP000215616">
    <property type="component" value="Unassembled WGS sequence"/>
</dbReference>
<name>A0A258D1T2_CAUVI</name>